<keyword evidence="1" id="KW-0547">Nucleotide-binding</keyword>
<gene>
    <name evidence="1" type="ORF">OF801_02015</name>
</gene>
<organism evidence="1 2">
    <name type="scientific">Lactococcus garvieae</name>
    <dbReference type="NCBI Taxonomy" id="1363"/>
    <lineage>
        <taxon>Bacteria</taxon>
        <taxon>Bacillati</taxon>
        <taxon>Bacillota</taxon>
        <taxon>Bacilli</taxon>
        <taxon>Lactobacillales</taxon>
        <taxon>Streptococcaceae</taxon>
        <taxon>Lactococcus</taxon>
    </lineage>
</organism>
<protein>
    <submittedName>
        <fullName evidence="1">ATP-binding protein</fullName>
    </submittedName>
</protein>
<evidence type="ECO:0000313" key="1">
    <source>
        <dbReference type="EMBL" id="UYT10739.1"/>
    </source>
</evidence>
<evidence type="ECO:0000313" key="2">
    <source>
        <dbReference type="Proteomes" id="UP001164042"/>
    </source>
</evidence>
<accession>A0AA46YTJ6</accession>
<sequence length="321" mass="36680">MQQIIIPRRLKKFTIREVVIDFRKYVDNPDEDRRIVLDLTQVCFIEPSGVIALNNIVQWAMSHNEVKVEVKVRSEKSCTGKNRDAMEYLADCGFFRSIGQPIAFKSPCTRPTMLRVKDLATSKVEQWKLTDLKRWLQAQTERKNEFSSIGTAIVEIFNNINDHSQEKIGCIFGQYYPSKNEIIIAVSDFGIGIPQSIKNKRTNDDFSHKLDKFAERKNIPLADVMANDHYLIEFALAEGVSTQSLPQNRGAGLANIKKAITTNQVGEFTIVSNCGILSVRDNEIVSSTTLEESYPGTFFEIKIDTSNDYLYDQDIEEEFEW</sequence>
<dbReference type="GO" id="GO:0005524">
    <property type="term" value="F:ATP binding"/>
    <property type="evidence" value="ECO:0007669"/>
    <property type="project" value="UniProtKB-KW"/>
</dbReference>
<dbReference type="SUPFAM" id="SSF55874">
    <property type="entry name" value="ATPase domain of HSP90 chaperone/DNA topoisomerase II/histidine kinase"/>
    <property type="match status" value="1"/>
</dbReference>
<dbReference type="RefSeq" id="WP_264308446.1">
    <property type="nucleotide sequence ID" value="NZ_CP109635.1"/>
</dbReference>
<dbReference type="AlphaFoldDB" id="A0AA46YTJ6"/>
<reference evidence="1" key="1">
    <citation type="submission" date="2022-10" db="EMBL/GenBank/DDBJ databases">
        <title>Genome assembly of Lactococcus garvieae isolates from cricket gut.</title>
        <authorList>
            <person name="Luecke A.R."/>
            <person name="Brown A.M.V."/>
            <person name="Wakeman C.A."/>
        </authorList>
    </citation>
    <scope>NUCLEOTIDE SEQUENCE</scope>
    <source>
        <strain evidence="1">Alexii-11_2</strain>
    </source>
</reference>
<dbReference type="Gene3D" id="3.30.565.10">
    <property type="entry name" value="Histidine kinase-like ATPase, C-terminal domain"/>
    <property type="match status" value="1"/>
</dbReference>
<dbReference type="InterPro" id="IPR036890">
    <property type="entry name" value="HATPase_C_sf"/>
</dbReference>
<dbReference type="EMBL" id="CP109635">
    <property type="protein sequence ID" value="UYT10739.1"/>
    <property type="molecule type" value="Genomic_DNA"/>
</dbReference>
<keyword evidence="1" id="KW-0067">ATP-binding</keyword>
<name>A0AA46YTJ6_9LACT</name>
<proteinExistence type="predicted"/>
<dbReference type="Proteomes" id="UP001164042">
    <property type="component" value="Chromosome"/>
</dbReference>